<proteinExistence type="predicted"/>
<comment type="caution">
    <text evidence="3">The sequence shown here is derived from an EMBL/GenBank/DDBJ whole genome shotgun (WGS) entry which is preliminary data.</text>
</comment>
<name>A0A8J3ZA76_9ACTN</name>
<gene>
    <name evidence="3" type="ORF">Vau01_075780</name>
</gene>
<keyword evidence="2" id="KW-1133">Transmembrane helix</keyword>
<organism evidence="3 4">
    <name type="scientific">Virgisporangium aurantiacum</name>
    <dbReference type="NCBI Taxonomy" id="175570"/>
    <lineage>
        <taxon>Bacteria</taxon>
        <taxon>Bacillati</taxon>
        <taxon>Actinomycetota</taxon>
        <taxon>Actinomycetes</taxon>
        <taxon>Micromonosporales</taxon>
        <taxon>Micromonosporaceae</taxon>
        <taxon>Virgisporangium</taxon>
    </lineage>
</organism>
<keyword evidence="2" id="KW-0812">Transmembrane</keyword>
<keyword evidence="4" id="KW-1185">Reference proteome</keyword>
<feature type="transmembrane region" description="Helical" evidence="2">
    <location>
        <begin position="47"/>
        <end position="65"/>
    </location>
</feature>
<protein>
    <submittedName>
        <fullName evidence="3">Uncharacterized protein</fullName>
    </submittedName>
</protein>
<reference evidence="3" key="1">
    <citation type="submission" date="2021-01" db="EMBL/GenBank/DDBJ databases">
        <title>Whole genome shotgun sequence of Virgisporangium aurantiacum NBRC 16421.</title>
        <authorList>
            <person name="Komaki H."/>
            <person name="Tamura T."/>
        </authorList>
    </citation>
    <scope>NUCLEOTIDE SEQUENCE</scope>
    <source>
        <strain evidence="3">NBRC 16421</strain>
    </source>
</reference>
<dbReference type="EMBL" id="BOPG01000050">
    <property type="protein sequence ID" value="GIJ60062.1"/>
    <property type="molecule type" value="Genomic_DNA"/>
</dbReference>
<evidence type="ECO:0000313" key="3">
    <source>
        <dbReference type="EMBL" id="GIJ60062.1"/>
    </source>
</evidence>
<dbReference type="AlphaFoldDB" id="A0A8J3ZA76"/>
<feature type="transmembrane region" description="Helical" evidence="2">
    <location>
        <begin position="71"/>
        <end position="90"/>
    </location>
</feature>
<feature type="region of interest" description="Disordered" evidence="1">
    <location>
        <begin position="191"/>
        <end position="211"/>
    </location>
</feature>
<keyword evidence="2" id="KW-0472">Membrane</keyword>
<accession>A0A8J3ZA76</accession>
<evidence type="ECO:0000256" key="2">
    <source>
        <dbReference type="SAM" id="Phobius"/>
    </source>
</evidence>
<dbReference type="RefSeq" id="WP_204003844.1">
    <property type="nucleotide sequence ID" value="NZ_BOPG01000050.1"/>
</dbReference>
<evidence type="ECO:0000256" key="1">
    <source>
        <dbReference type="SAM" id="MobiDB-lite"/>
    </source>
</evidence>
<dbReference type="Proteomes" id="UP000612585">
    <property type="component" value="Unassembled WGS sequence"/>
</dbReference>
<sequence>MSRWLSAAFRQWTATPHVDSAFVMGDAPPETQAQYERIVALVRRGRVILLAGSGVLLVALVVATSRGASGPGSWLVLPGALGLALLFHVVDRRLTHRPPGAREVPGDLVETLLVLQELRDDIIGYSVDVLPPVEHDRIAATIRERVAAAVAAAATRGLDAERAGDVEASARLRVELDSIAAELRTTYAALVPRSGDDAPRTPNTTRAEEAG</sequence>
<evidence type="ECO:0000313" key="4">
    <source>
        <dbReference type="Proteomes" id="UP000612585"/>
    </source>
</evidence>